<evidence type="ECO:0000313" key="4">
    <source>
        <dbReference type="EMBL" id="QTC91451.1"/>
    </source>
</evidence>
<protein>
    <submittedName>
        <fullName evidence="4">Homoserine O-succinyltransferase</fullName>
        <ecNumber evidence="4">2.3.1.46</ecNumber>
    </submittedName>
</protein>
<dbReference type="InterPro" id="IPR000073">
    <property type="entry name" value="AB_hydrolase_1"/>
</dbReference>
<dbReference type="GO" id="GO:0009092">
    <property type="term" value="P:homoserine metabolic process"/>
    <property type="evidence" value="ECO:0007669"/>
    <property type="project" value="TreeGrafter"/>
</dbReference>
<feature type="active site" evidence="2">
    <location>
        <position position="335"/>
    </location>
</feature>
<feature type="domain" description="AB hydrolase-1" evidence="3">
    <location>
        <begin position="112"/>
        <end position="341"/>
    </location>
</feature>
<dbReference type="Proteomes" id="UP000663918">
    <property type="component" value="Chromosome"/>
</dbReference>
<dbReference type="PIRSF" id="PIRSF000443">
    <property type="entry name" value="Homoser_Ac_trans"/>
    <property type="match status" value="1"/>
</dbReference>
<dbReference type="EMBL" id="CP062222">
    <property type="protein sequence ID" value="QTC91451.1"/>
    <property type="molecule type" value="Genomic_DNA"/>
</dbReference>
<reference evidence="4" key="1">
    <citation type="submission" date="2020-09" db="EMBL/GenBank/DDBJ databases">
        <title>Brevundimonas sp. LVF2 isolated from a puddle in Goettingen, Germany.</title>
        <authorList>
            <person name="Friedrich I."/>
            <person name="Klassen A."/>
            <person name="Hannes N."/>
            <person name="Schneider D."/>
            <person name="Hertel R."/>
            <person name="Daniel R."/>
        </authorList>
    </citation>
    <scope>NUCLEOTIDE SEQUENCE</scope>
    <source>
        <strain evidence="4">LVF2</strain>
    </source>
</reference>
<dbReference type="KEGG" id="bgoe:IFJ75_00500"/>
<keyword evidence="5" id="KW-1185">Reference proteome</keyword>
<feature type="active site" evidence="2">
    <location>
        <position position="305"/>
    </location>
</feature>
<name>A0A975GVI1_9CAUL</name>
<proteinExistence type="predicted"/>
<organism evidence="4 5">
    <name type="scientific">Brevundimonas goettingensis</name>
    <dbReference type="NCBI Taxonomy" id="2774190"/>
    <lineage>
        <taxon>Bacteria</taxon>
        <taxon>Pseudomonadati</taxon>
        <taxon>Pseudomonadota</taxon>
        <taxon>Alphaproteobacteria</taxon>
        <taxon>Caulobacterales</taxon>
        <taxon>Caulobacteraceae</taxon>
        <taxon>Brevundimonas</taxon>
    </lineage>
</organism>
<dbReference type="AlphaFoldDB" id="A0A975GVI1"/>
<dbReference type="GO" id="GO:0009086">
    <property type="term" value="P:methionine biosynthetic process"/>
    <property type="evidence" value="ECO:0007669"/>
    <property type="project" value="TreeGrafter"/>
</dbReference>
<dbReference type="Gene3D" id="3.40.50.1820">
    <property type="entry name" value="alpha/beta hydrolase"/>
    <property type="match status" value="1"/>
</dbReference>
<feature type="active site" description="Nucleophile" evidence="2">
    <location>
        <position position="164"/>
    </location>
</feature>
<sequence>MAFDTETTEPECTLDGDVARLELKPRTFVPDLRRIRQGNAVDISVEIPADFRLQSGQSLNQTTVTGRLHGREGAPLVVVAGGISAGRFVHRTETNGLGWWSDAVTAGGPIDLRRCQVLAFDYAPGADAEGAEAVTITTHDQARLLALLLDHLGAETVAAVVGCSYGGMIALAFGELFPRWAEQLIVVSAAHRAHPQATAWRGIQRRILKLAVEAGRPEDGVALARELAMTTYRTAEEFSERFAATAPLAAGQAYPVCEYLTARGVAYRTHTTPSRWLSMSDSLDRHSVTPEAITTPVTLVGFTSDRLVPIDDIRELAARLPTLWRLVEAPSLYGHDAFLKEDALVGDILRSALKDIDQ</sequence>
<dbReference type="GO" id="GO:0008899">
    <property type="term" value="F:homoserine O-succinyltransferase activity"/>
    <property type="evidence" value="ECO:0007669"/>
    <property type="project" value="UniProtKB-EC"/>
</dbReference>
<dbReference type="NCBIfam" id="NF006449">
    <property type="entry name" value="PRK08775.1"/>
    <property type="match status" value="1"/>
</dbReference>
<dbReference type="PANTHER" id="PTHR32268:SF11">
    <property type="entry name" value="HOMOSERINE O-ACETYLTRANSFERASE"/>
    <property type="match status" value="1"/>
</dbReference>
<dbReference type="GO" id="GO:0004414">
    <property type="term" value="F:homoserine O-acetyltransferase activity"/>
    <property type="evidence" value="ECO:0007669"/>
    <property type="project" value="TreeGrafter"/>
</dbReference>
<dbReference type="EC" id="2.3.1.46" evidence="4"/>
<keyword evidence="4" id="KW-0012">Acyltransferase</keyword>
<evidence type="ECO:0000259" key="3">
    <source>
        <dbReference type="Pfam" id="PF00561"/>
    </source>
</evidence>
<dbReference type="InterPro" id="IPR008220">
    <property type="entry name" value="HAT_MetX-like"/>
</dbReference>
<evidence type="ECO:0000313" key="5">
    <source>
        <dbReference type="Proteomes" id="UP000663918"/>
    </source>
</evidence>
<dbReference type="PANTHER" id="PTHR32268">
    <property type="entry name" value="HOMOSERINE O-ACETYLTRANSFERASE"/>
    <property type="match status" value="1"/>
</dbReference>
<dbReference type="InterPro" id="IPR029058">
    <property type="entry name" value="AB_hydrolase_fold"/>
</dbReference>
<dbReference type="Pfam" id="PF00561">
    <property type="entry name" value="Abhydrolase_1"/>
    <property type="match status" value="1"/>
</dbReference>
<evidence type="ECO:0000256" key="2">
    <source>
        <dbReference type="PIRSR" id="PIRSR000443-1"/>
    </source>
</evidence>
<dbReference type="RefSeq" id="WP_207870628.1">
    <property type="nucleotide sequence ID" value="NZ_CP062222.1"/>
</dbReference>
<dbReference type="SUPFAM" id="SSF53474">
    <property type="entry name" value="alpha/beta-Hydrolases"/>
    <property type="match status" value="1"/>
</dbReference>
<evidence type="ECO:0000256" key="1">
    <source>
        <dbReference type="ARBA" id="ARBA00022679"/>
    </source>
</evidence>
<keyword evidence="1 4" id="KW-0808">Transferase</keyword>
<accession>A0A975GVI1</accession>
<gene>
    <name evidence="4" type="ORF">IFJ75_00500</name>
</gene>